<dbReference type="eggNOG" id="ENOG502ZQB0">
    <property type="taxonomic scope" value="Bacteria"/>
</dbReference>
<proteinExistence type="predicted"/>
<dbReference type="Proteomes" id="UP000017747">
    <property type="component" value="Unassembled WGS sequence"/>
</dbReference>
<name>V7I4J3_9CLOT</name>
<reference evidence="2 3" key="1">
    <citation type="journal article" date="2014" name="Genome Announc.">
        <title>Genome Sequence of Youngiibacter fragilis, the Type Strain of the Genus Youngiibacter.</title>
        <authorList>
            <person name="Wawrik C.B."/>
            <person name="Callaghan A.V."/>
            <person name="Stamps B.W."/>
            <person name="Wawrik B."/>
        </authorList>
    </citation>
    <scope>NUCLEOTIDE SEQUENCE [LARGE SCALE GENOMIC DNA]</scope>
    <source>
        <strain evidence="2 3">232.1</strain>
    </source>
</reference>
<evidence type="ECO:0000256" key="1">
    <source>
        <dbReference type="SAM" id="Phobius"/>
    </source>
</evidence>
<comment type="caution">
    <text evidence="2">The sequence shown here is derived from an EMBL/GenBank/DDBJ whole genome shotgun (WGS) entry which is preliminary data.</text>
</comment>
<evidence type="ECO:0000313" key="2">
    <source>
        <dbReference type="EMBL" id="ETA81150.1"/>
    </source>
</evidence>
<feature type="transmembrane region" description="Helical" evidence="1">
    <location>
        <begin position="98"/>
        <end position="118"/>
    </location>
</feature>
<keyword evidence="1" id="KW-1133">Transmembrane helix</keyword>
<organism evidence="2 3">
    <name type="scientific">Youngiibacter fragilis 232.1</name>
    <dbReference type="NCBI Taxonomy" id="994573"/>
    <lineage>
        <taxon>Bacteria</taxon>
        <taxon>Bacillati</taxon>
        <taxon>Bacillota</taxon>
        <taxon>Clostridia</taxon>
        <taxon>Eubacteriales</taxon>
        <taxon>Clostridiaceae</taxon>
        <taxon>Youngiibacter</taxon>
    </lineage>
</organism>
<feature type="transmembrane region" description="Helical" evidence="1">
    <location>
        <begin position="6"/>
        <end position="24"/>
    </location>
</feature>
<keyword evidence="1" id="KW-0472">Membrane</keyword>
<keyword evidence="1" id="KW-0812">Transmembrane</keyword>
<dbReference type="RefSeq" id="WP_023384295.1">
    <property type="nucleotide sequence ID" value="NZ_AXUN02000161.1"/>
</dbReference>
<keyword evidence="3" id="KW-1185">Reference proteome</keyword>
<feature type="transmembrane region" description="Helical" evidence="1">
    <location>
        <begin position="68"/>
        <end position="86"/>
    </location>
</feature>
<protein>
    <submittedName>
        <fullName evidence="2">Uncharacterized protein</fullName>
    </submittedName>
</protein>
<dbReference type="OrthoDB" id="9894531at2"/>
<sequence>MLFYALAMTSTMIAVVFLSVLHVASGESYRLNRFFSRESTGLRLFNKFSLMYLLPFIFIPFIRIRSFMLLSILFHVIMVALMEDVLYMRGLWKKRTDVHFLVMLVFNLVIAIGLYLFYTGFLTDILDLPFPV</sequence>
<dbReference type="AlphaFoldDB" id="V7I4J3"/>
<evidence type="ECO:0000313" key="3">
    <source>
        <dbReference type="Proteomes" id="UP000017747"/>
    </source>
</evidence>
<gene>
    <name evidence="2" type="ORF">T472_0208105</name>
</gene>
<dbReference type="STRING" id="994573.T472_0208105"/>
<dbReference type="EMBL" id="AXUN02000161">
    <property type="protein sequence ID" value="ETA81150.1"/>
    <property type="molecule type" value="Genomic_DNA"/>
</dbReference>
<accession>V7I4J3</accession>